<dbReference type="InParanoid" id="A0A194X725"/>
<feature type="compositionally biased region" description="Basic and acidic residues" evidence="1">
    <location>
        <begin position="465"/>
        <end position="586"/>
    </location>
</feature>
<dbReference type="Proteomes" id="UP000070700">
    <property type="component" value="Unassembled WGS sequence"/>
</dbReference>
<dbReference type="GeneID" id="28830902"/>
<accession>A0A194X725</accession>
<evidence type="ECO:0000313" key="3">
    <source>
        <dbReference type="Proteomes" id="UP000070700"/>
    </source>
</evidence>
<feature type="compositionally biased region" description="Polar residues" evidence="1">
    <location>
        <begin position="37"/>
        <end position="47"/>
    </location>
</feature>
<dbReference type="EMBL" id="KQ947417">
    <property type="protein sequence ID" value="KUJ15607.1"/>
    <property type="molecule type" value="Genomic_DNA"/>
</dbReference>
<gene>
    <name evidence="2" type="ORF">LY89DRAFT_749542</name>
</gene>
<feature type="compositionally biased region" description="Basic and acidic residues" evidence="1">
    <location>
        <begin position="100"/>
        <end position="122"/>
    </location>
</feature>
<feature type="compositionally biased region" description="Basic and acidic residues" evidence="1">
    <location>
        <begin position="235"/>
        <end position="293"/>
    </location>
</feature>
<dbReference type="AlphaFoldDB" id="A0A194X725"/>
<feature type="compositionally biased region" description="Low complexity" evidence="1">
    <location>
        <begin position="330"/>
        <end position="346"/>
    </location>
</feature>
<feature type="compositionally biased region" description="Basic and acidic residues" evidence="1">
    <location>
        <begin position="136"/>
        <end position="165"/>
    </location>
</feature>
<feature type="compositionally biased region" description="Basic and acidic residues" evidence="1">
    <location>
        <begin position="190"/>
        <end position="216"/>
    </location>
</feature>
<reference evidence="2 3" key="1">
    <citation type="submission" date="2015-10" db="EMBL/GenBank/DDBJ databases">
        <title>Full genome of DAOMC 229536 Phialocephala scopiformis, a fungal endophyte of spruce producing the potent anti-insectan compound rugulosin.</title>
        <authorList>
            <consortium name="DOE Joint Genome Institute"/>
            <person name="Walker A.K."/>
            <person name="Frasz S.L."/>
            <person name="Seifert K.A."/>
            <person name="Miller J.D."/>
            <person name="Mondo S.J."/>
            <person name="Labutti K."/>
            <person name="Lipzen A."/>
            <person name="Dockter R."/>
            <person name="Kennedy M."/>
            <person name="Grigoriev I.V."/>
            <person name="Spatafora J.W."/>
        </authorList>
    </citation>
    <scope>NUCLEOTIDE SEQUENCE [LARGE SCALE GENOMIC DNA]</scope>
    <source>
        <strain evidence="2 3">CBS 120377</strain>
    </source>
</reference>
<proteinExistence type="predicted"/>
<feature type="compositionally biased region" description="Basic and acidic residues" evidence="1">
    <location>
        <begin position="396"/>
        <end position="412"/>
    </location>
</feature>
<feature type="compositionally biased region" description="Basic and acidic residues" evidence="1">
    <location>
        <begin position="49"/>
        <end position="90"/>
    </location>
</feature>
<keyword evidence="3" id="KW-1185">Reference proteome</keyword>
<dbReference type="OrthoDB" id="10690655at2759"/>
<feature type="region of interest" description="Disordered" evidence="1">
    <location>
        <begin position="32"/>
        <end position="351"/>
    </location>
</feature>
<evidence type="ECO:0000313" key="2">
    <source>
        <dbReference type="EMBL" id="KUJ15607.1"/>
    </source>
</evidence>
<dbReference type="RefSeq" id="XP_018069962.1">
    <property type="nucleotide sequence ID" value="XM_018221176.1"/>
</dbReference>
<feature type="region of interest" description="Disordered" evidence="1">
    <location>
        <begin position="396"/>
        <end position="614"/>
    </location>
</feature>
<dbReference type="KEGG" id="psco:LY89DRAFT_749542"/>
<protein>
    <submittedName>
        <fullName evidence="2">Uncharacterized protein</fullName>
    </submittedName>
</protein>
<feature type="compositionally biased region" description="Low complexity" evidence="1">
    <location>
        <begin position="123"/>
        <end position="135"/>
    </location>
</feature>
<name>A0A194X725_MOLSC</name>
<organism evidence="2 3">
    <name type="scientific">Mollisia scopiformis</name>
    <name type="common">Conifer needle endophyte fungus</name>
    <name type="synonym">Phialocephala scopiformis</name>
    <dbReference type="NCBI Taxonomy" id="149040"/>
    <lineage>
        <taxon>Eukaryota</taxon>
        <taxon>Fungi</taxon>
        <taxon>Dikarya</taxon>
        <taxon>Ascomycota</taxon>
        <taxon>Pezizomycotina</taxon>
        <taxon>Leotiomycetes</taxon>
        <taxon>Helotiales</taxon>
        <taxon>Mollisiaceae</taxon>
        <taxon>Mollisia</taxon>
    </lineage>
</organism>
<feature type="compositionally biased region" description="Polar residues" evidence="1">
    <location>
        <begin position="415"/>
        <end position="433"/>
    </location>
</feature>
<evidence type="ECO:0000256" key="1">
    <source>
        <dbReference type="SAM" id="MobiDB-lite"/>
    </source>
</evidence>
<sequence>MLSIEQMFSQDIARTNDRIVEDLERFLNSFKNRKQQSRAAFSESDTNIDTDKSPRQVPAREDKSTEGYREETQDRSKQRHDRNPHLEHSTVVDLAPHKITRADRKRISQDTHSNHSDREVQSRDSSPLSSGSPGPHSDEDKMGSSSSKRSDKYSARNSDGDASRRDSRKLHKERPGSNAASADSRRRARLKEQEFERAHIERRFRDQERRLERVLWESRQAGHRSEDSQNAGRQWKREMEAIKDKRDAYARDKKVRENSEEHLRQRRKDGKEARESAQRDTSDRFRREEERMAARQAASDGRGQPVPTRSKETPGRAASPRYSAERVANRSRASNSAARRSRPVVSQLSEENVRAQQGDFIDNILGRTELHRGLGNMDRTYLEGMILSEECELAEKSLKPRKSEQSRERKLVEAQTHQQATRTDTEQETAVQQDEQEVAIQKPLAKEPAKKTNAVIYLLDSGTKYVKEPRKARDGLKEGAPRKAAEDRERRRQERNKKAELKRDDNEKRLKEQKKRERERAEAAKKRAEDVRQARRVRDAKKKKDDEAKRLREQRAREKARQAEKEKRAAAEKKKRDKQKRQEQESQPKTIFKRKLGDMARTMLEGMEPRKERK</sequence>